<evidence type="ECO:0000256" key="2">
    <source>
        <dbReference type="ARBA" id="ARBA00008642"/>
    </source>
</evidence>
<dbReference type="PANTHER" id="PTHR43091">
    <property type="entry name" value="3-OXOACYL-[ACYL-CARRIER-PROTEIN] SYNTHASE"/>
    <property type="match status" value="1"/>
</dbReference>
<dbReference type="InterPro" id="IPR013751">
    <property type="entry name" value="ACP_syn_III_N"/>
</dbReference>
<dbReference type="NCBIfam" id="TIGR00747">
    <property type="entry name" value="fabH"/>
    <property type="match status" value="1"/>
</dbReference>
<dbReference type="Gene3D" id="3.40.47.10">
    <property type="match status" value="1"/>
</dbReference>
<dbReference type="FunFam" id="3.40.47.10:FF:000004">
    <property type="entry name" value="3-oxoacyl-[acyl-carrier-protein] synthase 3"/>
    <property type="match status" value="1"/>
</dbReference>
<dbReference type="InterPro" id="IPR004655">
    <property type="entry name" value="FabH"/>
</dbReference>
<evidence type="ECO:0000256" key="7">
    <source>
        <dbReference type="ARBA" id="ARBA00023160"/>
    </source>
</evidence>
<evidence type="ECO:0000256" key="6">
    <source>
        <dbReference type="ARBA" id="ARBA00023098"/>
    </source>
</evidence>
<dbReference type="InterPro" id="IPR016039">
    <property type="entry name" value="Thiolase-like"/>
</dbReference>
<evidence type="ECO:0000256" key="11">
    <source>
        <dbReference type="ARBA" id="ARBA00052407"/>
    </source>
</evidence>
<comment type="catalytic activity">
    <reaction evidence="12">
        <text>2-methylpropanoyl-CoA + malonyl-[ACP] + H(+) = 4-methyl-3-oxopentanoyl-[ACP] + CO2 + CoA</text>
        <dbReference type="Rhea" id="RHEA:42268"/>
        <dbReference type="Rhea" id="RHEA-COMP:9623"/>
        <dbReference type="Rhea" id="RHEA-COMP:9940"/>
        <dbReference type="ChEBI" id="CHEBI:15378"/>
        <dbReference type="ChEBI" id="CHEBI:16526"/>
        <dbReference type="ChEBI" id="CHEBI:57287"/>
        <dbReference type="ChEBI" id="CHEBI:57338"/>
        <dbReference type="ChEBI" id="CHEBI:78449"/>
        <dbReference type="ChEBI" id="CHEBI:78820"/>
        <dbReference type="EC" id="2.3.1.300"/>
    </reaction>
    <physiologicalReaction direction="left-to-right" evidence="12">
        <dbReference type="Rhea" id="RHEA:42269"/>
    </physiologicalReaction>
</comment>
<evidence type="ECO:0000313" key="18">
    <source>
        <dbReference type="Proteomes" id="UP000012589"/>
    </source>
</evidence>
<comment type="catalytic activity">
    <reaction evidence="10">
        <text>malonyl-[ACP] + acetyl-CoA + H(+) = 3-oxobutanoyl-[ACP] + CO2 + CoA</text>
        <dbReference type="Rhea" id="RHEA:12080"/>
        <dbReference type="Rhea" id="RHEA-COMP:9623"/>
        <dbReference type="Rhea" id="RHEA-COMP:9625"/>
        <dbReference type="ChEBI" id="CHEBI:15378"/>
        <dbReference type="ChEBI" id="CHEBI:16526"/>
        <dbReference type="ChEBI" id="CHEBI:57287"/>
        <dbReference type="ChEBI" id="CHEBI:57288"/>
        <dbReference type="ChEBI" id="CHEBI:78449"/>
        <dbReference type="ChEBI" id="CHEBI:78450"/>
        <dbReference type="EC" id="2.3.1.180"/>
    </reaction>
    <physiologicalReaction direction="left-to-right" evidence="10">
        <dbReference type="Rhea" id="RHEA:12081"/>
    </physiologicalReaction>
</comment>
<dbReference type="GO" id="GO:0005737">
    <property type="term" value="C:cytoplasm"/>
    <property type="evidence" value="ECO:0007669"/>
    <property type="project" value="UniProtKB-SubCell"/>
</dbReference>
<evidence type="ECO:0000256" key="14">
    <source>
        <dbReference type="HAMAP-Rule" id="MF_01815"/>
    </source>
</evidence>
<dbReference type="EC" id="2.3.1.180" evidence="14"/>
<proteinExistence type="inferred from homology"/>
<dbReference type="Pfam" id="PF08545">
    <property type="entry name" value="ACP_syn_III"/>
    <property type="match status" value="1"/>
</dbReference>
<organism evidence="17 18">
    <name type="scientific">Eubacterium plexicaudatum ASF492</name>
    <dbReference type="NCBI Taxonomy" id="1235802"/>
    <lineage>
        <taxon>Bacteria</taxon>
        <taxon>Bacillati</taxon>
        <taxon>Bacillota</taxon>
        <taxon>Clostridia</taxon>
        <taxon>Eubacteriales</taxon>
        <taxon>Eubacteriaceae</taxon>
        <taxon>Eubacterium</taxon>
    </lineage>
</organism>
<dbReference type="Pfam" id="PF08541">
    <property type="entry name" value="ACP_syn_III_C"/>
    <property type="match status" value="1"/>
</dbReference>
<feature type="active site" evidence="14">
    <location>
        <position position="277"/>
    </location>
</feature>
<evidence type="ECO:0000256" key="1">
    <source>
        <dbReference type="ARBA" id="ARBA00005194"/>
    </source>
</evidence>
<dbReference type="HAMAP" id="MF_01815">
    <property type="entry name" value="FabH"/>
    <property type="match status" value="1"/>
</dbReference>
<evidence type="ECO:0000256" key="3">
    <source>
        <dbReference type="ARBA" id="ARBA00022516"/>
    </source>
</evidence>
<comment type="pathway">
    <text evidence="1 14">Lipid metabolism; fatty acid biosynthesis.</text>
</comment>
<comment type="similarity">
    <text evidence="2 14">Belongs to the thiolase-like superfamily. FabH family.</text>
</comment>
<keyword evidence="3 14" id="KW-0444">Lipid biosynthesis</keyword>
<feature type="active site" evidence="14">
    <location>
        <position position="111"/>
    </location>
</feature>
<dbReference type="Proteomes" id="UP000012589">
    <property type="component" value="Unassembled WGS sequence"/>
</dbReference>
<evidence type="ECO:0000256" key="10">
    <source>
        <dbReference type="ARBA" id="ARBA00051096"/>
    </source>
</evidence>
<dbReference type="EMBL" id="AQFT01000127">
    <property type="protein sequence ID" value="EMZ21754.1"/>
    <property type="molecule type" value="Genomic_DNA"/>
</dbReference>
<dbReference type="OrthoDB" id="9815506at2"/>
<comment type="function">
    <text evidence="14">Catalyzes the condensation reaction of fatty acid synthesis by the addition to an acyl acceptor of two carbons from malonyl-ACP. Catalyzes the first condensation reaction which initiates fatty acid synthesis and may therefore play a role in governing the total rate of fatty acid production. Possesses both acetoacetyl-ACP synthase and acetyl transacylase activities. Its substrate specificity determines the biosynthesis of branched-chain and/or straight-chain of fatty acids.</text>
</comment>
<feature type="active site" evidence="14">
    <location>
        <position position="247"/>
    </location>
</feature>
<comment type="caution">
    <text evidence="17">The sequence shown here is derived from an EMBL/GenBank/DDBJ whole genome shotgun (WGS) entry which is preliminary data.</text>
</comment>
<evidence type="ECO:0000256" key="9">
    <source>
        <dbReference type="ARBA" id="ARBA00023315"/>
    </source>
</evidence>
<keyword evidence="5 14" id="KW-0276">Fatty acid metabolism</keyword>
<reference evidence="17 18" key="1">
    <citation type="journal article" date="2014" name="Genome Announc.">
        <title>Draft genome sequences of the altered schaedler flora, a defined bacterial community from gnotobiotic mice.</title>
        <authorList>
            <person name="Wannemuehler M.J."/>
            <person name="Overstreet A.M."/>
            <person name="Ward D.V."/>
            <person name="Phillips G.J."/>
        </authorList>
    </citation>
    <scope>NUCLEOTIDE SEQUENCE [LARGE SCALE GENOMIC DNA]</scope>
    <source>
        <strain evidence="17 18">ASF492</strain>
    </source>
</reference>
<comment type="subcellular location">
    <subcellularLocation>
        <location evidence="14">Cytoplasm</location>
    </subcellularLocation>
</comment>
<evidence type="ECO:0000259" key="16">
    <source>
        <dbReference type="Pfam" id="PF08545"/>
    </source>
</evidence>
<dbReference type="AlphaFoldDB" id="N2ABI4"/>
<comment type="catalytic activity">
    <reaction evidence="13">
        <text>3-methylbutanoyl-CoA + malonyl-[ACP] + H(+) = 5-methyl-3-oxohexanoyl-[ACP] + CO2 + CoA</text>
        <dbReference type="Rhea" id="RHEA:42272"/>
        <dbReference type="Rhea" id="RHEA-COMP:9623"/>
        <dbReference type="Rhea" id="RHEA-COMP:9941"/>
        <dbReference type="ChEBI" id="CHEBI:15378"/>
        <dbReference type="ChEBI" id="CHEBI:16526"/>
        <dbReference type="ChEBI" id="CHEBI:57287"/>
        <dbReference type="ChEBI" id="CHEBI:57345"/>
        <dbReference type="ChEBI" id="CHEBI:78449"/>
        <dbReference type="ChEBI" id="CHEBI:78822"/>
        <dbReference type="EC" id="2.3.1.300"/>
    </reaction>
    <physiologicalReaction direction="left-to-right" evidence="13">
        <dbReference type="Rhea" id="RHEA:42273"/>
    </physiologicalReaction>
</comment>
<dbReference type="GO" id="GO:0004315">
    <property type="term" value="F:3-oxoacyl-[acyl-carrier-protein] synthase activity"/>
    <property type="evidence" value="ECO:0007669"/>
    <property type="project" value="InterPro"/>
</dbReference>
<keyword evidence="7 14" id="KW-0275">Fatty acid biosynthesis</keyword>
<gene>
    <name evidence="14" type="primary">fabH</name>
    <name evidence="17" type="ORF">C823_04355</name>
</gene>
<evidence type="ECO:0000256" key="13">
    <source>
        <dbReference type="ARBA" id="ARBA00052985"/>
    </source>
</evidence>
<keyword evidence="4 14" id="KW-0808">Transferase</keyword>
<feature type="domain" description="Beta-ketoacyl-[acyl-carrier-protein] synthase III C-terminal" evidence="15">
    <location>
        <begin position="231"/>
        <end position="320"/>
    </location>
</feature>
<dbReference type="HOGENOM" id="CLU_039592_3_1_9"/>
<evidence type="ECO:0000256" key="12">
    <source>
        <dbReference type="ARBA" id="ARBA00052467"/>
    </source>
</evidence>
<evidence type="ECO:0000313" key="17">
    <source>
        <dbReference type="EMBL" id="EMZ21754.1"/>
    </source>
</evidence>
<evidence type="ECO:0000256" key="4">
    <source>
        <dbReference type="ARBA" id="ARBA00022679"/>
    </source>
</evidence>
<keyword evidence="14" id="KW-0963">Cytoplasm</keyword>
<keyword evidence="18" id="KW-1185">Reference proteome</keyword>
<dbReference type="eggNOG" id="COG0332">
    <property type="taxonomic scope" value="Bacteria"/>
</dbReference>
<dbReference type="PATRIC" id="fig|1235802.3.peg.4625"/>
<feature type="domain" description="Beta-ketoacyl-[acyl-carrier-protein] synthase III N-terminal" evidence="16">
    <location>
        <begin position="105"/>
        <end position="181"/>
    </location>
</feature>
<evidence type="ECO:0000256" key="5">
    <source>
        <dbReference type="ARBA" id="ARBA00022832"/>
    </source>
</evidence>
<name>N2ABI4_9FIRM</name>
<accession>N2ABI4</accession>
<dbReference type="InterPro" id="IPR013747">
    <property type="entry name" value="ACP_syn_III_C"/>
</dbReference>
<dbReference type="STRING" id="1235802.C823_04355"/>
<keyword evidence="8 14" id="KW-0511">Multifunctional enzyme</keyword>
<feature type="region of interest" description="ACP-binding" evidence="14">
    <location>
        <begin position="248"/>
        <end position="252"/>
    </location>
</feature>
<comment type="domain">
    <text evidence="14">The last Arg residue of the ACP-binding site is essential for the weak association between ACP/AcpP and FabH.</text>
</comment>
<sequence length="320" mass="34010">MRARIAGTGSSLPGLRVTNDDLGKIMDTSDAWIRNRTGIGARHIAVEETTASMSIEAAKQALEQAGIKAEELDLIIAATLSADHVLPPLSCEIQSALGAVHAVAYDLCAACSGFVFALNTAQAYIQSGLYKNILIVGAETLSKLMDWSDRSTCVLFGDGAGAAVVTAAEEGIFAGVQGSDGSKGMVLSCGGRPVHNLFADREPEDPYVRMNGQEVYKFAVRTVPKCIGQVLEQVRLQPQDISLFLLHQANQRIIEAVAKRLGQPMEKFPVCLEECGNISAASVPILLDQVNRQGRLKSGDKIILAGFGAGLTWGAIALSW</sequence>
<dbReference type="SUPFAM" id="SSF53901">
    <property type="entry name" value="Thiolase-like"/>
    <property type="match status" value="1"/>
</dbReference>
<dbReference type="GO" id="GO:0033818">
    <property type="term" value="F:beta-ketoacyl-acyl-carrier-protein synthase III activity"/>
    <property type="evidence" value="ECO:0007669"/>
    <property type="project" value="UniProtKB-UniRule"/>
</dbReference>
<keyword evidence="9 14" id="KW-0012">Acyltransferase</keyword>
<evidence type="ECO:0000259" key="15">
    <source>
        <dbReference type="Pfam" id="PF08541"/>
    </source>
</evidence>
<comment type="subunit">
    <text evidence="14">Homodimer.</text>
</comment>
<dbReference type="CDD" id="cd00830">
    <property type="entry name" value="KAS_III"/>
    <property type="match status" value="1"/>
</dbReference>
<dbReference type="GO" id="GO:0006633">
    <property type="term" value="P:fatty acid biosynthetic process"/>
    <property type="evidence" value="ECO:0007669"/>
    <property type="project" value="UniProtKB-UniRule"/>
</dbReference>
<comment type="catalytic activity">
    <reaction evidence="11">
        <text>(2S)-2-methylbutanoyl-CoA + malonyl-[ACP] + H(+) = (4S)-4-methyl-3-oxohexanoyl-[ACP] + CO2 + CoA</text>
        <dbReference type="Rhea" id="RHEA:42276"/>
        <dbReference type="Rhea" id="RHEA-COMP:9623"/>
        <dbReference type="Rhea" id="RHEA-COMP:17148"/>
        <dbReference type="ChEBI" id="CHEBI:15378"/>
        <dbReference type="ChEBI" id="CHEBI:16526"/>
        <dbReference type="ChEBI" id="CHEBI:57287"/>
        <dbReference type="ChEBI" id="CHEBI:78449"/>
        <dbReference type="ChEBI" id="CHEBI:88166"/>
        <dbReference type="ChEBI" id="CHEBI:167462"/>
        <dbReference type="EC" id="2.3.1.300"/>
    </reaction>
    <physiologicalReaction direction="left-to-right" evidence="11">
        <dbReference type="Rhea" id="RHEA:42277"/>
    </physiologicalReaction>
</comment>
<dbReference type="NCBIfam" id="NF006829">
    <property type="entry name" value="PRK09352.1"/>
    <property type="match status" value="1"/>
</dbReference>
<dbReference type="UniPathway" id="UPA00094"/>
<evidence type="ECO:0000256" key="8">
    <source>
        <dbReference type="ARBA" id="ARBA00023268"/>
    </source>
</evidence>
<keyword evidence="6 14" id="KW-0443">Lipid metabolism</keyword>
<dbReference type="PANTHER" id="PTHR43091:SF1">
    <property type="entry name" value="BETA-KETOACYL-[ACYL-CARRIER-PROTEIN] SYNTHASE III, CHLOROPLASTIC"/>
    <property type="match status" value="1"/>
</dbReference>
<protein>
    <recommendedName>
        <fullName evidence="14">Beta-ketoacyl-[acyl-carrier-protein] synthase III</fullName>
        <shortName evidence="14">Beta-ketoacyl-ACP synthase III</shortName>
        <shortName evidence="14">KAS III</shortName>
        <ecNumber evidence="14">2.3.1.180</ecNumber>
    </recommendedName>
    <alternativeName>
        <fullName evidence="14">3-oxoacyl-[acyl-carrier-protein] synthase 3</fullName>
    </alternativeName>
    <alternativeName>
        <fullName evidence="14">3-oxoacyl-[acyl-carrier-protein] synthase III</fullName>
    </alternativeName>
</protein>